<accession>A0A061S0X7</accession>
<reference evidence="3" key="1">
    <citation type="submission" date="2014-05" db="EMBL/GenBank/DDBJ databases">
        <title>The transcriptome of the halophilic microalga Tetraselmis sp. GSL018 isolated from the Great Salt Lake, Utah.</title>
        <authorList>
            <person name="Jinkerson R.E."/>
            <person name="D'Adamo S."/>
            <person name="Posewitz M.C."/>
        </authorList>
    </citation>
    <scope>NUCLEOTIDE SEQUENCE</scope>
    <source>
        <strain evidence="3">GSL018</strain>
    </source>
</reference>
<name>A0A061S0X7_9CHLO</name>
<sequence length="382" mass="39491">MPSFVLAAFLLGFRSLVLANVGSTLPRHAFATLGQNGTSSQVSGALSISSFDSSTTVLGIVTGLEPGQHGFHIHESADFSDGCDSTGGHWNPFNTDHGAPLNSINSKHLGDFGNIQADESGTALVNVSIDEDLLAELFRNESQSTRVFLVHEDPDDLGLGNNNGSALHGNAGPRLKCGVISAFEPIRARAVLDSGPEEHENITGTIEMNSLSPTTLRLTGNISGLEPGSAHGLHIHTGPAEEADTCGPSVTGGHYNPLERNHSSPENPILERHMGDFGNVVADANGIAPVDMEVENVFLWGPYSVVGRSWVLHAGEDDLGLGGASDSLTTGAAGGRIRCGTIRLLDSDAGGGDSNADDSSAKAVSTSAAVAAAFLAVLFLLA</sequence>
<evidence type="ECO:0000259" key="2">
    <source>
        <dbReference type="Pfam" id="PF00080"/>
    </source>
</evidence>
<dbReference type="InterPro" id="IPR036423">
    <property type="entry name" value="SOD-like_Cu/Zn_dom_sf"/>
</dbReference>
<dbReference type="PANTHER" id="PTHR10003">
    <property type="entry name" value="SUPEROXIDE DISMUTASE CU-ZN -RELATED"/>
    <property type="match status" value="1"/>
</dbReference>
<organism evidence="3">
    <name type="scientific">Tetraselmis sp. GSL018</name>
    <dbReference type="NCBI Taxonomy" id="582737"/>
    <lineage>
        <taxon>Eukaryota</taxon>
        <taxon>Viridiplantae</taxon>
        <taxon>Chlorophyta</taxon>
        <taxon>core chlorophytes</taxon>
        <taxon>Chlorodendrophyceae</taxon>
        <taxon>Chlorodendrales</taxon>
        <taxon>Chlorodendraceae</taxon>
        <taxon>Tetraselmis</taxon>
    </lineage>
</organism>
<evidence type="ECO:0000256" key="1">
    <source>
        <dbReference type="SAM" id="SignalP"/>
    </source>
</evidence>
<dbReference type="PRINTS" id="PR00068">
    <property type="entry name" value="CUZNDISMTASE"/>
</dbReference>
<dbReference type="AlphaFoldDB" id="A0A061S0X7"/>
<dbReference type="InterPro" id="IPR001424">
    <property type="entry name" value="SOD_Cu_Zn_dom"/>
</dbReference>
<feature type="chain" id="PRO_5030002221" evidence="1">
    <location>
        <begin position="20"/>
        <end position="382"/>
    </location>
</feature>
<proteinExistence type="predicted"/>
<protein>
    <submittedName>
        <fullName evidence="3">Cu/Zn superoxide dismutase</fullName>
    </submittedName>
</protein>
<dbReference type="SUPFAM" id="SSF49329">
    <property type="entry name" value="Cu,Zn superoxide dismutase-like"/>
    <property type="match status" value="2"/>
</dbReference>
<dbReference type="GO" id="GO:0005507">
    <property type="term" value="F:copper ion binding"/>
    <property type="evidence" value="ECO:0007669"/>
    <property type="project" value="InterPro"/>
</dbReference>
<evidence type="ECO:0000313" key="3">
    <source>
        <dbReference type="EMBL" id="JAC77903.1"/>
    </source>
</evidence>
<dbReference type="InterPro" id="IPR024134">
    <property type="entry name" value="SOD_Cu/Zn_/chaperone"/>
</dbReference>
<gene>
    <name evidence="3" type="primary">SODC</name>
    <name evidence="3" type="ORF">TSPGSL018_16537</name>
</gene>
<feature type="domain" description="Superoxide dismutase copper/zinc binding" evidence="2">
    <location>
        <begin position="203"/>
        <end position="342"/>
    </location>
</feature>
<dbReference type="EMBL" id="GBEZ01007570">
    <property type="protein sequence ID" value="JAC77903.1"/>
    <property type="molecule type" value="Transcribed_RNA"/>
</dbReference>
<dbReference type="GO" id="GO:0006801">
    <property type="term" value="P:superoxide metabolic process"/>
    <property type="evidence" value="ECO:0007669"/>
    <property type="project" value="InterPro"/>
</dbReference>
<dbReference type="Pfam" id="PF00080">
    <property type="entry name" value="Sod_Cu"/>
    <property type="match status" value="2"/>
</dbReference>
<feature type="signal peptide" evidence="1">
    <location>
        <begin position="1"/>
        <end position="19"/>
    </location>
</feature>
<dbReference type="Gene3D" id="2.60.40.200">
    <property type="entry name" value="Superoxide dismutase, copper/zinc binding domain"/>
    <property type="match status" value="2"/>
</dbReference>
<keyword evidence="1" id="KW-0732">Signal</keyword>
<feature type="domain" description="Superoxide dismutase copper/zinc binding" evidence="2">
    <location>
        <begin position="43"/>
        <end position="180"/>
    </location>
</feature>
<dbReference type="CDD" id="cd00305">
    <property type="entry name" value="Cu-Zn_Superoxide_Dismutase"/>
    <property type="match status" value="2"/>
</dbReference>